<keyword evidence="3" id="KW-1185">Reference proteome</keyword>
<dbReference type="AlphaFoldDB" id="A0A176WF17"/>
<feature type="region of interest" description="Disordered" evidence="1">
    <location>
        <begin position="61"/>
        <end position="83"/>
    </location>
</feature>
<proteinExistence type="predicted"/>
<evidence type="ECO:0000313" key="2">
    <source>
        <dbReference type="EMBL" id="OAE31679.1"/>
    </source>
</evidence>
<evidence type="ECO:0000313" key="3">
    <source>
        <dbReference type="Proteomes" id="UP000077202"/>
    </source>
</evidence>
<gene>
    <name evidence="2" type="ORF">AXG93_3384s1530</name>
</gene>
<accession>A0A176WF17</accession>
<feature type="compositionally biased region" description="Basic and acidic residues" evidence="1">
    <location>
        <begin position="61"/>
        <end position="76"/>
    </location>
</feature>
<name>A0A176WF17_MARPO</name>
<dbReference type="EMBL" id="LVLJ01000986">
    <property type="protein sequence ID" value="OAE31679.1"/>
    <property type="molecule type" value="Genomic_DNA"/>
</dbReference>
<evidence type="ECO:0000256" key="1">
    <source>
        <dbReference type="SAM" id="MobiDB-lite"/>
    </source>
</evidence>
<sequence>MSLAYVHGPWERSAPDVVELSLSHVVNLLYHETHIDQVIRTVQELMASDRRPELIQDRCRHTTQDRERRRSRDCGKMRPPTAVSKKMRIQRCNDVVNEFRWEVSQDESSRVDRGSEVGVILGRAEEEEEAVESSRRGRGDRVPEICGVVIDWGLLVTDLEGFTSD</sequence>
<reference evidence="2" key="1">
    <citation type="submission" date="2016-03" db="EMBL/GenBank/DDBJ databases">
        <title>Mechanisms controlling the formation of the plant cell surface in tip-growing cells are functionally conserved among land plants.</title>
        <authorList>
            <person name="Honkanen S."/>
            <person name="Jones V.A."/>
            <person name="Morieri G."/>
            <person name="Champion C."/>
            <person name="Hetherington A.J."/>
            <person name="Kelly S."/>
            <person name="Saint-Marcoux D."/>
            <person name="Proust H."/>
            <person name="Prescott H."/>
            <person name="Dolan L."/>
        </authorList>
    </citation>
    <scope>NUCLEOTIDE SEQUENCE [LARGE SCALE GENOMIC DNA]</scope>
    <source>
        <tissue evidence="2">Whole gametophyte</tissue>
    </source>
</reference>
<comment type="caution">
    <text evidence="2">The sequence shown here is derived from an EMBL/GenBank/DDBJ whole genome shotgun (WGS) entry which is preliminary data.</text>
</comment>
<organism evidence="2 3">
    <name type="scientific">Marchantia polymorpha subsp. ruderalis</name>
    <dbReference type="NCBI Taxonomy" id="1480154"/>
    <lineage>
        <taxon>Eukaryota</taxon>
        <taxon>Viridiplantae</taxon>
        <taxon>Streptophyta</taxon>
        <taxon>Embryophyta</taxon>
        <taxon>Marchantiophyta</taxon>
        <taxon>Marchantiopsida</taxon>
        <taxon>Marchantiidae</taxon>
        <taxon>Marchantiales</taxon>
        <taxon>Marchantiaceae</taxon>
        <taxon>Marchantia</taxon>
    </lineage>
</organism>
<dbReference type="Proteomes" id="UP000077202">
    <property type="component" value="Unassembled WGS sequence"/>
</dbReference>
<protein>
    <submittedName>
        <fullName evidence="2">Uncharacterized protein</fullName>
    </submittedName>
</protein>